<gene>
    <name evidence="4" type="ORF">W7K_18315</name>
</gene>
<dbReference type="RefSeq" id="WP_010481478.1">
    <property type="nucleotide sequence ID" value="NZ_AJLO02000040.1"/>
</dbReference>
<dbReference type="Proteomes" id="UP000036890">
    <property type="component" value="Unassembled WGS sequence"/>
</dbReference>
<keyword evidence="2" id="KW-1133">Transmembrane helix</keyword>
<dbReference type="Pfam" id="PF26002">
    <property type="entry name" value="Beta-barrel_AprE"/>
    <property type="match status" value="1"/>
</dbReference>
<dbReference type="Gene3D" id="2.40.30.170">
    <property type="match status" value="1"/>
</dbReference>
<dbReference type="OrthoDB" id="9775513at2"/>
<feature type="domain" description="AprE-like beta-barrel" evidence="3">
    <location>
        <begin position="301"/>
        <end position="391"/>
    </location>
</feature>
<proteinExistence type="predicted"/>
<feature type="transmembrane region" description="Helical" evidence="2">
    <location>
        <begin position="27"/>
        <end position="49"/>
    </location>
</feature>
<dbReference type="InterPro" id="IPR058982">
    <property type="entry name" value="Beta-barrel_AprE"/>
</dbReference>
<dbReference type="EMBL" id="AJLO02000040">
    <property type="protein sequence ID" value="KOE97750.1"/>
    <property type="molecule type" value="Genomic_DNA"/>
</dbReference>
<evidence type="ECO:0000256" key="1">
    <source>
        <dbReference type="SAM" id="Coils"/>
    </source>
</evidence>
<dbReference type="AlphaFoldDB" id="A0A0L8A616"/>
<dbReference type="Gene3D" id="2.40.50.100">
    <property type="match status" value="1"/>
</dbReference>
<evidence type="ECO:0000313" key="5">
    <source>
        <dbReference type="Proteomes" id="UP000036890"/>
    </source>
</evidence>
<sequence>MSGLFRKEAIDAQRRSWLGGISLAQPLRFWILAVFTAAAASAIVGFLYLGEYSRRSRVMGELVPDLGLSTVVAPSAGVVARLDVEEGDHVRRQDGLLTINVPRVTSSGQDAVSTLLDAQRSRMTSVEAMSEFQDRQLAAQQEGAKAQRSAMLRELSQIEAEIHTRGEQVRIGRETLARFRSVEDERYVSLVQINQQEQSILEAVNAQQALQRQATSIRRNLAELEQRLAEIPHQRLSAKAASERDLAALSQETVRMEADGEMLLRAPVTGLVANRLVEAGQAVQPGQPILSLLPKGSELRAQLLVPSSAIGFVKSGDRVLLRYQAYPYQKFGAHEGTVIRISRSALTGSQKDGDARQSLYRVLVSLDQQGVLAYGKMETLRPGMQLEADIMGERRKLYEWLLEPLYSVTGKLGG</sequence>
<dbReference type="PANTHER" id="PTHR30386">
    <property type="entry name" value="MEMBRANE FUSION SUBUNIT OF EMRAB-TOLC MULTIDRUG EFFLUX PUMP"/>
    <property type="match status" value="1"/>
</dbReference>
<protein>
    <submittedName>
        <fullName evidence="4">Hemolysin D</fullName>
    </submittedName>
</protein>
<dbReference type="InterPro" id="IPR050739">
    <property type="entry name" value="MFP"/>
</dbReference>
<keyword evidence="2" id="KW-0812">Transmembrane</keyword>
<comment type="caution">
    <text evidence="4">The sequence shown here is derived from an EMBL/GenBank/DDBJ whole genome shotgun (WGS) entry which is preliminary data.</text>
</comment>
<dbReference type="PRINTS" id="PR01490">
    <property type="entry name" value="RTXTOXIND"/>
</dbReference>
<evidence type="ECO:0000259" key="3">
    <source>
        <dbReference type="Pfam" id="PF26002"/>
    </source>
</evidence>
<accession>A0A0L8A616</accession>
<evidence type="ECO:0000256" key="2">
    <source>
        <dbReference type="SAM" id="Phobius"/>
    </source>
</evidence>
<keyword evidence="2" id="KW-0472">Membrane</keyword>
<keyword evidence="1" id="KW-0175">Coiled coil</keyword>
<reference evidence="4 5" key="1">
    <citation type="journal article" date="2012" name="J. Bacteriol.">
        <title>Genome sequence of a novel nicotine-degrading strain, Pseudomonas geniculata N1.</title>
        <authorList>
            <person name="Tang H."/>
            <person name="Yu H."/>
            <person name="Tai C."/>
            <person name="Huang K."/>
            <person name="Liu Y."/>
            <person name="Wang L."/>
            <person name="Yao Y."/>
            <person name="Wu G."/>
            <person name="Xu P."/>
        </authorList>
    </citation>
    <scope>NUCLEOTIDE SEQUENCE [LARGE SCALE GENOMIC DNA]</scope>
    <source>
        <strain evidence="4 5">N1</strain>
    </source>
</reference>
<name>A0A0L8A616_9GAMM</name>
<dbReference type="PANTHER" id="PTHR30386:SF28">
    <property type="entry name" value="EXPORTED PROTEIN"/>
    <property type="match status" value="1"/>
</dbReference>
<evidence type="ECO:0000313" key="4">
    <source>
        <dbReference type="EMBL" id="KOE97750.1"/>
    </source>
</evidence>
<feature type="coiled-coil region" evidence="1">
    <location>
        <begin position="193"/>
        <end position="227"/>
    </location>
</feature>
<organism evidence="4 5">
    <name type="scientific">Stenotrophomonas geniculata N1</name>
    <dbReference type="NCBI Taxonomy" id="1167641"/>
    <lineage>
        <taxon>Bacteria</taxon>
        <taxon>Pseudomonadati</taxon>
        <taxon>Pseudomonadota</taxon>
        <taxon>Gammaproteobacteria</taxon>
        <taxon>Lysobacterales</taxon>
        <taxon>Lysobacteraceae</taxon>
        <taxon>Stenotrophomonas</taxon>
    </lineage>
</organism>